<dbReference type="Proteomes" id="UP001430377">
    <property type="component" value="Unassembled WGS sequence"/>
</dbReference>
<reference evidence="3 4" key="1">
    <citation type="submission" date="2021-06" db="EMBL/GenBank/DDBJ databases">
        <title>Halomicroarcula sp. a new haloarchaeum isolated from saline soil.</title>
        <authorList>
            <person name="Duran-Viseras A."/>
            <person name="Sanchez-Porro C."/>
            <person name="Ventosa A."/>
        </authorList>
    </citation>
    <scope>NUCLEOTIDE SEQUENCE [LARGE SCALE GENOMIC DNA]</scope>
    <source>
        <strain evidence="3 4">F13</strain>
    </source>
</reference>
<dbReference type="Pfam" id="PF13360">
    <property type="entry name" value="PQQ_2"/>
    <property type="match status" value="1"/>
</dbReference>
<dbReference type="AlphaFoldDB" id="A0AAW4PW80"/>
<dbReference type="SUPFAM" id="SSF50998">
    <property type="entry name" value="Quinoprotein alcohol dehydrogenase-like"/>
    <property type="match status" value="1"/>
</dbReference>
<feature type="region of interest" description="Disordered" evidence="1">
    <location>
        <begin position="1"/>
        <end position="22"/>
    </location>
</feature>
<gene>
    <name evidence="3" type="ORF">EGH21_20580</name>
</gene>
<dbReference type="RefSeq" id="WP_220620291.1">
    <property type="nucleotide sequence ID" value="NZ_RKLR01000013.1"/>
</dbReference>
<dbReference type="InterPro" id="IPR015943">
    <property type="entry name" value="WD40/YVTN_repeat-like_dom_sf"/>
</dbReference>
<evidence type="ECO:0000313" key="3">
    <source>
        <dbReference type="EMBL" id="MBX0325427.1"/>
    </source>
</evidence>
<evidence type="ECO:0000259" key="2">
    <source>
        <dbReference type="Pfam" id="PF13360"/>
    </source>
</evidence>
<evidence type="ECO:0000313" key="4">
    <source>
        <dbReference type="Proteomes" id="UP001430377"/>
    </source>
</evidence>
<dbReference type="InterPro" id="IPR002372">
    <property type="entry name" value="PQQ_rpt_dom"/>
</dbReference>
<organism evidence="3 4">
    <name type="scientific">Haloarcula rubra</name>
    <dbReference type="NCBI Taxonomy" id="2487747"/>
    <lineage>
        <taxon>Archaea</taxon>
        <taxon>Methanobacteriati</taxon>
        <taxon>Methanobacteriota</taxon>
        <taxon>Stenosarchaea group</taxon>
        <taxon>Halobacteria</taxon>
        <taxon>Halobacteriales</taxon>
        <taxon>Haloarculaceae</taxon>
        <taxon>Haloarcula</taxon>
    </lineage>
</organism>
<feature type="domain" description="Pyrrolo-quinoline quinone repeat" evidence="2">
    <location>
        <begin position="45"/>
        <end position="189"/>
    </location>
</feature>
<keyword evidence="4" id="KW-1185">Reference proteome</keyword>
<dbReference type="EMBL" id="RKLR01000013">
    <property type="protein sequence ID" value="MBX0325427.1"/>
    <property type="molecule type" value="Genomic_DNA"/>
</dbReference>
<sequence>MSDSGASTIHRFDPESGQQQAQTQIEGYIEGLTAIGNLLVCSTVEESSAYEERYANRIIAVDRTSLEQQWTNAVGNDAFPSSVTRLDDTLHVGFSNFLVGFAVSDGTIQYRAPLTTGYPVAYQGDLIADVNRKLRRINTETLEYEWSVGSEVAGRPVFVGDSVAAPTTDGIMCATLADGQQRWSRTLEDVSGLTPDRLVYQDGLLWYGTATEELYGLVPTTGETAFSMDADLTHIAATTQGVVINSGYETLELQIALAE</sequence>
<dbReference type="Gene3D" id="2.130.10.10">
    <property type="entry name" value="YVTN repeat-like/Quinoprotein amine dehydrogenase"/>
    <property type="match status" value="1"/>
</dbReference>
<protein>
    <submittedName>
        <fullName evidence="3">PQQ-like beta-propeller repeat protein</fullName>
    </submittedName>
</protein>
<accession>A0AAW4PW80</accession>
<name>A0AAW4PW80_9EURY</name>
<dbReference type="InterPro" id="IPR011047">
    <property type="entry name" value="Quinoprotein_ADH-like_sf"/>
</dbReference>
<proteinExistence type="predicted"/>
<evidence type="ECO:0000256" key="1">
    <source>
        <dbReference type="SAM" id="MobiDB-lite"/>
    </source>
</evidence>
<comment type="caution">
    <text evidence="3">The sequence shown here is derived from an EMBL/GenBank/DDBJ whole genome shotgun (WGS) entry which is preliminary data.</text>
</comment>